<reference evidence="3 4" key="1">
    <citation type="submission" date="2015-07" db="EMBL/GenBank/DDBJ databases">
        <title>Genome sequence of Leptolinea tardivitalis DSM 16556.</title>
        <authorList>
            <person name="Hemp J."/>
            <person name="Ward L.M."/>
            <person name="Pace L.A."/>
            <person name="Fischer W.W."/>
        </authorList>
    </citation>
    <scope>NUCLEOTIDE SEQUENCE [LARGE SCALE GENOMIC DNA]</scope>
    <source>
        <strain evidence="3 4">YMTK-2</strain>
    </source>
</reference>
<feature type="transmembrane region" description="Helical" evidence="2">
    <location>
        <begin position="791"/>
        <end position="810"/>
    </location>
</feature>
<dbReference type="EMBL" id="LGCK01000012">
    <property type="protein sequence ID" value="KPL71136.1"/>
    <property type="molecule type" value="Genomic_DNA"/>
</dbReference>
<accession>A0A0P6WQM4</accession>
<feature type="compositionally biased region" description="Low complexity" evidence="1">
    <location>
        <begin position="40"/>
        <end position="56"/>
    </location>
</feature>
<feature type="transmembrane region" description="Helical" evidence="2">
    <location>
        <begin position="64"/>
        <end position="89"/>
    </location>
</feature>
<dbReference type="OrthoDB" id="137102at2"/>
<dbReference type="STRING" id="229920.ADM99_12795"/>
<keyword evidence="2" id="KW-1133">Transmembrane helix</keyword>
<keyword evidence="2" id="KW-0472">Membrane</keyword>
<keyword evidence="2" id="KW-0812">Transmembrane</keyword>
<gene>
    <name evidence="3" type="ORF">ADM99_12795</name>
</gene>
<name>A0A0P6WQM4_9CHLR</name>
<dbReference type="RefSeq" id="WP_062422887.1">
    <property type="nucleotide sequence ID" value="NZ_BBYA01000011.1"/>
</dbReference>
<dbReference type="AlphaFoldDB" id="A0A0P6WQM4"/>
<feature type="transmembrane region" description="Helical" evidence="2">
    <location>
        <begin position="817"/>
        <end position="834"/>
    </location>
</feature>
<evidence type="ECO:0000256" key="2">
    <source>
        <dbReference type="SAM" id="Phobius"/>
    </source>
</evidence>
<feature type="region of interest" description="Disordered" evidence="1">
    <location>
        <begin position="263"/>
        <end position="282"/>
    </location>
</feature>
<comment type="caution">
    <text evidence="3">The sequence shown here is derived from an EMBL/GenBank/DDBJ whole genome shotgun (WGS) entry which is preliminary data.</text>
</comment>
<sequence>MSPSAVYKPPVPEKKNPETPTPVIPPPIPTEVPVSPAPVIQSNPPTIQPQQSPSSNKKNTPQTILLIAAGLFLSAVVMAAGFAFGYFLVSTILASSTDQPSVNTGNRPETVYKNFTLVKENTIKVDGKLHTDDKGVGLQVNPMEGKANVPLSLTASKPDKNFTRAFDDQYSVESLAYNLSAKGAADTARQGTLVFPAKSPDDRLAVVIDNQFVGILSITPQDGKLTINSRVDLPGGDPAYSPKDTITVPTKYMVVRPKKSNLLPSQTSQQITTRGGGLQSPNHEETLESCGTWYHNYCWKNKEASIMIFFDKKTNLPYPFIDLITTSKTALDKYLKLGFTGANYSKDNPLYIVVGGKEAPYYSSITGNIYVPVDTLENSNDSRTRYMLSHELFHWTEDETYAMTTDGMSGSTFWWLEVAAENAAYQVDPQFINNNLEKYGRTETQGKLGFLLEPFNWVKGEEARYVHGQSLYVGLCNGGQGCSINQDEFVFYINKAGNPFEEASAKERFMANADDVARYLIGIPPQNSKTDAEIPEAVKSGKLYGDFIHGKQKGDGIEFQLSKSGPNMARSEQGVIITQTIPAGNVYPLRVSNGANGPDETGIPLKSGPPIYLRIDAGQNYWVKAGNNAPFDGSGKGQLMLGPIHDKFGLDSVRVNAYAKSKSSEFHAAVGIVDLSGDWFGQDVEIVGQENSCPDTSVDEDSKYRDSDPFLDILSAYGTFIKNKDDPSGRTLEWKQDKPIPDFTGTILAKAIVGADDIRVSYMIDIPKKTSSLFERQFVNYPGKKDTENPIPAWGFAVIPGLSLVSYPFWKNRRKGLMFIIICLVLVLLVTSTGCGLKNIYGRIDGLYIFTKLEYPEKDFSYPTNGDTYWLLSEGTGTVKMDIFSISYVNLFDKSKGTTEQECVTTLRYKMNGAVQKDGIFTPADLDLGGSNSE</sequence>
<keyword evidence="4" id="KW-1185">Reference proteome</keyword>
<protein>
    <submittedName>
        <fullName evidence="3">Uncharacterized protein</fullName>
    </submittedName>
</protein>
<dbReference type="Proteomes" id="UP000050430">
    <property type="component" value="Unassembled WGS sequence"/>
</dbReference>
<feature type="region of interest" description="Disordered" evidence="1">
    <location>
        <begin position="1"/>
        <end position="59"/>
    </location>
</feature>
<proteinExistence type="predicted"/>
<evidence type="ECO:0000313" key="4">
    <source>
        <dbReference type="Proteomes" id="UP000050430"/>
    </source>
</evidence>
<organism evidence="3 4">
    <name type="scientific">Leptolinea tardivitalis</name>
    <dbReference type="NCBI Taxonomy" id="229920"/>
    <lineage>
        <taxon>Bacteria</taxon>
        <taxon>Bacillati</taxon>
        <taxon>Chloroflexota</taxon>
        <taxon>Anaerolineae</taxon>
        <taxon>Anaerolineales</taxon>
        <taxon>Anaerolineaceae</taxon>
        <taxon>Leptolinea</taxon>
    </lineage>
</organism>
<evidence type="ECO:0000256" key="1">
    <source>
        <dbReference type="SAM" id="MobiDB-lite"/>
    </source>
</evidence>
<feature type="compositionally biased region" description="Pro residues" evidence="1">
    <location>
        <begin position="19"/>
        <end position="30"/>
    </location>
</feature>
<feature type="compositionally biased region" description="Polar residues" evidence="1">
    <location>
        <begin position="263"/>
        <end position="273"/>
    </location>
</feature>
<evidence type="ECO:0000313" key="3">
    <source>
        <dbReference type="EMBL" id="KPL71136.1"/>
    </source>
</evidence>